<gene>
    <name evidence="2" type="ORF">WJX72_011231</name>
</gene>
<evidence type="ECO:0000313" key="2">
    <source>
        <dbReference type="EMBL" id="KAK9814770.1"/>
    </source>
</evidence>
<dbReference type="EMBL" id="JALJOR010000007">
    <property type="protein sequence ID" value="KAK9814770.1"/>
    <property type="molecule type" value="Genomic_DNA"/>
</dbReference>
<keyword evidence="3" id="KW-1185">Reference proteome</keyword>
<dbReference type="AlphaFoldDB" id="A0AAW1PY79"/>
<organism evidence="2 3">
    <name type="scientific">[Myrmecia] bisecta</name>
    <dbReference type="NCBI Taxonomy" id="41462"/>
    <lineage>
        <taxon>Eukaryota</taxon>
        <taxon>Viridiplantae</taxon>
        <taxon>Chlorophyta</taxon>
        <taxon>core chlorophytes</taxon>
        <taxon>Trebouxiophyceae</taxon>
        <taxon>Trebouxiales</taxon>
        <taxon>Trebouxiaceae</taxon>
        <taxon>Myrmecia</taxon>
    </lineage>
</organism>
<sequence>MGLGLHNFGIHAAMWVMPIVRQAPTPQQAECGVLAKLSAMALKVSCGLVTTLARLPVDLEQILQATTSASPIVITPEKLPARPPPLNPPRAGHQCG</sequence>
<comment type="caution">
    <text evidence="2">The sequence shown here is derived from an EMBL/GenBank/DDBJ whole genome shotgun (WGS) entry which is preliminary data.</text>
</comment>
<feature type="region of interest" description="Disordered" evidence="1">
    <location>
        <begin position="76"/>
        <end position="96"/>
    </location>
</feature>
<accession>A0AAW1PY79</accession>
<evidence type="ECO:0000313" key="3">
    <source>
        <dbReference type="Proteomes" id="UP001489004"/>
    </source>
</evidence>
<evidence type="ECO:0000256" key="1">
    <source>
        <dbReference type="SAM" id="MobiDB-lite"/>
    </source>
</evidence>
<proteinExistence type="predicted"/>
<reference evidence="2 3" key="1">
    <citation type="journal article" date="2024" name="Nat. Commun.">
        <title>Phylogenomics reveals the evolutionary origins of lichenization in chlorophyte algae.</title>
        <authorList>
            <person name="Puginier C."/>
            <person name="Libourel C."/>
            <person name="Otte J."/>
            <person name="Skaloud P."/>
            <person name="Haon M."/>
            <person name="Grisel S."/>
            <person name="Petersen M."/>
            <person name="Berrin J.G."/>
            <person name="Delaux P.M."/>
            <person name="Dal Grande F."/>
            <person name="Keller J."/>
        </authorList>
    </citation>
    <scope>NUCLEOTIDE SEQUENCE [LARGE SCALE GENOMIC DNA]</scope>
    <source>
        <strain evidence="2 3">SAG 2043</strain>
    </source>
</reference>
<name>A0AAW1PY79_9CHLO</name>
<protein>
    <submittedName>
        <fullName evidence="2">Uncharacterized protein</fullName>
    </submittedName>
</protein>
<dbReference type="Proteomes" id="UP001489004">
    <property type="component" value="Unassembled WGS sequence"/>
</dbReference>